<evidence type="ECO:0000259" key="7">
    <source>
        <dbReference type="Pfam" id="PF00705"/>
    </source>
</evidence>
<dbReference type="OrthoDB" id="14749at2157"/>
<dbReference type="SUPFAM" id="SSF55979">
    <property type="entry name" value="DNA clamp"/>
    <property type="match status" value="2"/>
</dbReference>
<dbReference type="Proteomes" id="UP000009227">
    <property type="component" value="Chromosome"/>
</dbReference>
<evidence type="ECO:0000256" key="5">
    <source>
        <dbReference type="RuleBase" id="RU003671"/>
    </source>
</evidence>
<dbReference type="PANTHER" id="PTHR11352:SF0">
    <property type="entry name" value="PROLIFERATING CELL NUCLEAR ANTIGEN"/>
    <property type="match status" value="1"/>
</dbReference>
<dbReference type="GO" id="GO:0030337">
    <property type="term" value="F:DNA polymerase processivity factor activity"/>
    <property type="evidence" value="ECO:0007669"/>
    <property type="project" value="UniProtKB-UniRule"/>
</dbReference>
<dbReference type="Pfam" id="PF02747">
    <property type="entry name" value="PCNA_C"/>
    <property type="match status" value="1"/>
</dbReference>
<reference evidence="9 10" key="1">
    <citation type="submission" date="2011-05" db="EMBL/GenBank/DDBJ databases">
        <title>Complete sequence of Methanotorris igneus Kol 5.</title>
        <authorList>
            <consortium name="US DOE Joint Genome Institute"/>
            <person name="Lucas S."/>
            <person name="Han J."/>
            <person name="Lapidus A."/>
            <person name="Cheng J.-F."/>
            <person name="Goodwin L."/>
            <person name="Pitluck S."/>
            <person name="Peters L."/>
            <person name="Mikhailova N."/>
            <person name="Chertkov O."/>
            <person name="Han C."/>
            <person name="Tapia R."/>
            <person name="Land M."/>
            <person name="Hauser L."/>
            <person name="Kyrpides N."/>
            <person name="Ivanova N."/>
            <person name="Pagani I."/>
            <person name="Sieprawska-Lupa M."/>
            <person name="Whitman W."/>
            <person name="Woyke T."/>
        </authorList>
    </citation>
    <scope>NUCLEOTIDE SEQUENCE [LARGE SCALE GENOMIC DNA]</scope>
    <source>
        <strain evidence="10">DSM 5666 / JCM 11834 / Kol 5</strain>
    </source>
</reference>
<dbReference type="GO" id="GO:0006272">
    <property type="term" value="P:leading strand elongation"/>
    <property type="evidence" value="ECO:0007669"/>
    <property type="project" value="TreeGrafter"/>
</dbReference>
<organism evidence="10">
    <name type="scientific">Methanotorris igneus (strain DSM 5666 / JCM 11834 / Kol 5)</name>
    <dbReference type="NCBI Taxonomy" id="880724"/>
    <lineage>
        <taxon>Archaea</taxon>
        <taxon>Methanobacteriati</taxon>
        <taxon>Methanobacteriota</taxon>
        <taxon>Methanomada group</taxon>
        <taxon>Methanococci</taxon>
        <taxon>Methanococcales</taxon>
        <taxon>Methanocaldococcaceae</taxon>
        <taxon>Methanotorris</taxon>
    </lineage>
</organism>
<dbReference type="NCBIfam" id="NF002219">
    <property type="entry name" value="PRK01115.1-2"/>
    <property type="match status" value="1"/>
</dbReference>
<dbReference type="InterPro" id="IPR046938">
    <property type="entry name" value="DNA_clamp_sf"/>
</dbReference>
<evidence type="ECO:0000256" key="1">
    <source>
        <dbReference type="ARBA" id="ARBA00010462"/>
    </source>
</evidence>
<protein>
    <recommendedName>
        <fullName evidence="4">DNA polymerase sliding clamp</fullName>
    </recommendedName>
    <alternativeName>
        <fullName evidence="4">Proliferating cell nuclear antigen homolog</fullName>
        <shortName evidence="4">PCNA</shortName>
    </alternativeName>
</protein>
<evidence type="ECO:0000256" key="6">
    <source>
        <dbReference type="RuleBase" id="RU003673"/>
    </source>
</evidence>
<comment type="function">
    <text evidence="4">Sliding clamp subunit that acts as a moving platform for DNA processing. Responsible for tethering the catalytic subunit of DNA polymerase and other proteins to DNA during high-speed replication.</text>
</comment>
<evidence type="ECO:0000313" key="10">
    <source>
        <dbReference type="Proteomes" id="UP000009227"/>
    </source>
</evidence>
<dbReference type="GeneID" id="10643360"/>
<keyword evidence="10" id="KW-1185">Reference proteome</keyword>
<dbReference type="InterPro" id="IPR022648">
    <property type="entry name" value="Pr_cel_nuc_antig_N"/>
</dbReference>
<feature type="domain" description="Proliferating cell nuclear antigen PCNA C-terminal" evidence="8">
    <location>
        <begin position="124"/>
        <end position="243"/>
    </location>
</feature>
<accession>F6BBZ7</accession>
<comment type="function">
    <text evidence="6">Sliding clamp subunit. Responsible for tethering the catalytic subunit of DNA polymerase to DNA during high-speed replication.</text>
</comment>
<dbReference type="InterPro" id="IPR022649">
    <property type="entry name" value="Pr_cel_nuc_antig_C"/>
</dbReference>
<evidence type="ECO:0000256" key="4">
    <source>
        <dbReference type="HAMAP-Rule" id="MF_00317"/>
    </source>
</evidence>
<dbReference type="CDD" id="cd00577">
    <property type="entry name" value="PCNA"/>
    <property type="match status" value="1"/>
</dbReference>
<dbReference type="STRING" id="880724.Metig_0523"/>
<dbReference type="NCBIfam" id="TIGR00590">
    <property type="entry name" value="pcna"/>
    <property type="match status" value="1"/>
</dbReference>
<comment type="subunit">
    <text evidence="4">Homotrimer. The subunits circularize to form a toroid; DNA passes through its center. Replication factor C (RFC) is required to load the toroid on the DNA.</text>
</comment>
<evidence type="ECO:0000256" key="2">
    <source>
        <dbReference type="ARBA" id="ARBA00022705"/>
    </source>
</evidence>
<evidence type="ECO:0000313" key="9">
    <source>
        <dbReference type="EMBL" id="AEF96078.1"/>
    </source>
</evidence>
<dbReference type="GO" id="GO:0003677">
    <property type="term" value="F:DNA binding"/>
    <property type="evidence" value="ECO:0007669"/>
    <property type="project" value="UniProtKB-UniRule"/>
</dbReference>
<dbReference type="HAMAP" id="MF_00317">
    <property type="entry name" value="DNApol_clamp_arch"/>
    <property type="match status" value="1"/>
</dbReference>
<evidence type="ECO:0000256" key="3">
    <source>
        <dbReference type="ARBA" id="ARBA00023125"/>
    </source>
</evidence>
<name>F6BBZ7_METIK</name>
<dbReference type="PANTHER" id="PTHR11352">
    <property type="entry name" value="PROLIFERATING CELL NUCLEAR ANTIGEN"/>
    <property type="match status" value="1"/>
</dbReference>
<dbReference type="AlphaFoldDB" id="F6BBZ7"/>
<sequence>MFKAVISGAKNFKKVIDAASNLLIEICFEVNEERVKAIAMDPDHVALVSIDIPKEAFDEYEADVHSIGVDLEAFKKIMNMAKAKDKLILELDEEKDKLNVVFKGAMTRKFALALYDVSSLDLQVPDIEYPNEILIKAGPFVDALKGANLVSDWATLKVEDGKFIVYAKGDLNESETVFEEDSESIISMNIGEDAKSTFYLEYLRDMTKAASSGDILKIYLGSDMPVKVEYDVAGANLTFLLAPRIES</sequence>
<dbReference type="RefSeq" id="WP_013798686.1">
    <property type="nucleotide sequence ID" value="NC_015562.1"/>
</dbReference>
<dbReference type="Gene3D" id="3.70.10.10">
    <property type="match status" value="1"/>
</dbReference>
<keyword evidence="3 4" id="KW-0238">DNA-binding</keyword>
<dbReference type="KEGG" id="mig:Metig_0523"/>
<dbReference type="InterPro" id="IPR000730">
    <property type="entry name" value="Pr_cel_nuc_antig"/>
</dbReference>
<gene>
    <name evidence="4" type="primary">pcn</name>
    <name evidence="9" type="ordered locus">Metig_0523</name>
</gene>
<feature type="domain" description="Proliferating cell nuclear antigen PCNA N-terminal" evidence="7">
    <location>
        <begin position="1"/>
        <end position="122"/>
    </location>
</feature>
<dbReference type="GO" id="GO:0006275">
    <property type="term" value="P:regulation of DNA replication"/>
    <property type="evidence" value="ECO:0007669"/>
    <property type="project" value="UniProtKB-UniRule"/>
</dbReference>
<evidence type="ECO:0000259" key="8">
    <source>
        <dbReference type="Pfam" id="PF02747"/>
    </source>
</evidence>
<dbReference type="NCBIfam" id="NF002222">
    <property type="entry name" value="PRK01115.1-5"/>
    <property type="match status" value="1"/>
</dbReference>
<dbReference type="Pfam" id="PF00705">
    <property type="entry name" value="PCNA_N"/>
    <property type="match status" value="1"/>
</dbReference>
<comment type="similarity">
    <text evidence="1 4 5">Belongs to the PCNA family.</text>
</comment>
<dbReference type="EMBL" id="CP002737">
    <property type="protein sequence ID" value="AEF96078.1"/>
    <property type="molecule type" value="Genomic_DNA"/>
</dbReference>
<keyword evidence="2 4" id="KW-0235">DNA replication</keyword>
<proteinExistence type="inferred from homology"/>
<dbReference type="PRINTS" id="PR00339">
    <property type="entry name" value="PCNACYCLIN"/>
</dbReference>
<dbReference type="HOGENOM" id="CLU_043978_1_1_2"/>